<protein>
    <submittedName>
        <fullName evidence="1">Nucleotidyltransferase</fullName>
    </submittedName>
</protein>
<sequence>MSEASEELDENVIQLATQALQAQECISWQLGRIHSHQDIKISEKVHACLDLLRSQKASFEKSDADFVGPHVDEGNMLELKQLTLLHTPSSVNEEARVKFRTLVELALKDQCKSIISVTLITCPWYELSQRERGEQAKHNILLVVFCCRDDQFFSPANQHIRENASVIDFGWFCAVELCHFGQALCRGRTRYLETVYSRPGADIYSSEHWQELGNNLKYMSVTGTPGFLEACLGQAVGGLAKKRKQGGMKLREGATIFELCASLRLLHHAENTLVRGFCSSEVEESTLSLAGATALAKVREFYDKADVITCKQTIFDLLMKWVTELRPLANSFKAKFGKEKQRETDAAVGEWMMKTRLEGKRLNPLKFLSDDVSKLLELMHKVGGPVSNMEPDQIILVAVAGSAMYNLNTPSSDIDYVVIYAHPAEDLLCATKKISECHESRGTDKAVEYGAYEARLFCEMLLKCSVVILELLFTEKHEYASPLWHELAKHKQAFITEKAISQYLGLIKNNFKSIGKGKHSESPKRDRKLFYQNFHKIHSIQAMMKGELPQVRVEGPIRDFIMAVRTQDAGQWSREKVLIKLEEEYSILREGLCARTKRLRENPDYNLCTDWLKTVRGLS</sequence>
<evidence type="ECO:0000313" key="1">
    <source>
        <dbReference type="EMBL" id="GFO37676.1"/>
    </source>
</evidence>
<proteinExistence type="predicted"/>
<accession>A0AAV4D0D6</accession>
<evidence type="ECO:0000313" key="2">
    <source>
        <dbReference type="Proteomes" id="UP000735302"/>
    </source>
</evidence>
<organism evidence="1 2">
    <name type="scientific">Plakobranchus ocellatus</name>
    <dbReference type="NCBI Taxonomy" id="259542"/>
    <lineage>
        <taxon>Eukaryota</taxon>
        <taxon>Metazoa</taxon>
        <taxon>Spiralia</taxon>
        <taxon>Lophotrochozoa</taxon>
        <taxon>Mollusca</taxon>
        <taxon>Gastropoda</taxon>
        <taxon>Heterobranchia</taxon>
        <taxon>Euthyneura</taxon>
        <taxon>Panpulmonata</taxon>
        <taxon>Sacoglossa</taxon>
        <taxon>Placobranchoidea</taxon>
        <taxon>Plakobranchidae</taxon>
        <taxon>Plakobranchus</taxon>
    </lineage>
</organism>
<dbReference type="PANTHER" id="PTHR34817:SF1">
    <property type="entry name" value="NUCLEOTIDYLTRANSFERASE"/>
    <property type="match status" value="1"/>
</dbReference>
<dbReference type="Pfam" id="PF10127">
    <property type="entry name" value="RlaP"/>
    <property type="match status" value="1"/>
</dbReference>
<dbReference type="PANTHER" id="PTHR34817">
    <property type="entry name" value="NUCLEOTIDYLTRANSFERASE"/>
    <property type="match status" value="1"/>
</dbReference>
<keyword evidence="2" id="KW-1185">Reference proteome</keyword>
<comment type="caution">
    <text evidence="1">The sequence shown here is derived from an EMBL/GenBank/DDBJ whole genome shotgun (WGS) entry which is preliminary data.</text>
</comment>
<name>A0AAV4D0D6_9GAST</name>
<dbReference type="AlphaFoldDB" id="A0AAV4D0D6"/>
<reference evidence="1 2" key="1">
    <citation type="journal article" date="2021" name="Elife">
        <title>Chloroplast acquisition without the gene transfer in kleptoplastic sea slugs, Plakobranchus ocellatus.</title>
        <authorList>
            <person name="Maeda T."/>
            <person name="Takahashi S."/>
            <person name="Yoshida T."/>
            <person name="Shimamura S."/>
            <person name="Takaki Y."/>
            <person name="Nagai Y."/>
            <person name="Toyoda A."/>
            <person name="Suzuki Y."/>
            <person name="Arimoto A."/>
            <person name="Ishii H."/>
            <person name="Satoh N."/>
            <person name="Nishiyama T."/>
            <person name="Hasebe M."/>
            <person name="Maruyama T."/>
            <person name="Minagawa J."/>
            <person name="Obokata J."/>
            <person name="Shigenobu S."/>
        </authorList>
    </citation>
    <scope>NUCLEOTIDE SEQUENCE [LARGE SCALE GENOMIC DNA]</scope>
</reference>
<dbReference type="InterPro" id="IPR018775">
    <property type="entry name" value="RlaP"/>
</dbReference>
<gene>
    <name evidence="1" type="ORF">PoB_006418100</name>
</gene>
<dbReference type="Proteomes" id="UP000735302">
    <property type="component" value="Unassembled WGS sequence"/>
</dbReference>
<dbReference type="EMBL" id="BLXT01007282">
    <property type="protein sequence ID" value="GFO37676.1"/>
    <property type="molecule type" value="Genomic_DNA"/>
</dbReference>